<reference evidence="2 3" key="1">
    <citation type="submission" date="2020-03" db="EMBL/GenBank/DDBJ databases">
        <title>Genomic Encyclopedia of Type Strains, Phase IV (KMG-IV): sequencing the most valuable type-strain genomes for metagenomic binning, comparative biology and taxonomic classification.</title>
        <authorList>
            <person name="Goeker M."/>
        </authorList>
    </citation>
    <scope>NUCLEOTIDE SEQUENCE [LARGE SCALE GENOMIC DNA]</scope>
    <source>
        <strain evidence="2 3">DSM 102865</strain>
    </source>
</reference>
<dbReference type="InterPro" id="IPR043749">
    <property type="entry name" value="DUF5694"/>
</dbReference>
<organism evidence="2 3">
    <name type="scientific">Dyadobacter arcticus</name>
    <dbReference type="NCBI Taxonomy" id="1078754"/>
    <lineage>
        <taxon>Bacteria</taxon>
        <taxon>Pseudomonadati</taxon>
        <taxon>Bacteroidota</taxon>
        <taxon>Cytophagia</taxon>
        <taxon>Cytophagales</taxon>
        <taxon>Spirosomataceae</taxon>
        <taxon>Dyadobacter</taxon>
    </lineage>
</organism>
<keyword evidence="1" id="KW-0732">Signal</keyword>
<dbReference type="RefSeq" id="WP_167266245.1">
    <property type="nucleotide sequence ID" value="NZ_JAASQJ010000001.1"/>
</dbReference>
<evidence type="ECO:0000256" key="1">
    <source>
        <dbReference type="SAM" id="SignalP"/>
    </source>
</evidence>
<proteinExistence type="predicted"/>
<evidence type="ECO:0000313" key="2">
    <source>
        <dbReference type="EMBL" id="NIJ51008.1"/>
    </source>
</evidence>
<protein>
    <recommendedName>
        <fullName evidence="4">TraB/GumN family protein</fullName>
    </recommendedName>
</protein>
<dbReference type="Proteomes" id="UP001179181">
    <property type="component" value="Unassembled WGS sequence"/>
</dbReference>
<gene>
    <name evidence="2" type="ORF">FHS68_000164</name>
</gene>
<feature type="chain" id="PRO_5046678516" description="TraB/GumN family protein" evidence="1">
    <location>
        <begin position="23"/>
        <end position="271"/>
    </location>
</feature>
<dbReference type="Pfam" id="PF18950">
    <property type="entry name" value="DUF5694"/>
    <property type="match status" value="1"/>
</dbReference>
<accession>A0ABX0UDC3</accession>
<keyword evidence="3" id="KW-1185">Reference proteome</keyword>
<dbReference type="EMBL" id="JAASQJ010000001">
    <property type="protein sequence ID" value="NIJ51008.1"/>
    <property type="molecule type" value="Genomic_DNA"/>
</dbReference>
<comment type="caution">
    <text evidence="2">The sequence shown here is derived from an EMBL/GenBank/DDBJ whole genome shotgun (WGS) entry which is preliminary data.</text>
</comment>
<name>A0ABX0UDC3_9BACT</name>
<feature type="signal peptide" evidence="1">
    <location>
        <begin position="1"/>
        <end position="22"/>
    </location>
</feature>
<evidence type="ECO:0008006" key="4">
    <source>
        <dbReference type="Google" id="ProtNLM"/>
    </source>
</evidence>
<evidence type="ECO:0000313" key="3">
    <source>
        <dbReference type="Proteomes" id="UP001179181"/>
    </source>
</evidence>
<sequence length="271" mass="31077">MKIILIQLFAAFALLTNSIAQSNPAKTEVLLVGVFHFNNPGLDVAKFKIDDMLSQKRQQEIQEIRNNLVAFKPDAIYTEINLDNTQWLDSTYAAFQKDQSPLKTKKNELYQLSLAVGHQLKLPKIYASDANADFPFDSMMNSIREAGQTQLEKEMVELMHTIEQEMNNRLATQSVKNILLWMNNPEMRRKDLGWYINSPTLAGKLNNDIGATLSGNWLMRNLKIYSNILKQLKGDEKRIVIIYGASHCAPLDYYFSMNDRFKLVPLDTVLR</sequence>